<evidence type="ECO:0000256" key="7">
    <source>
        <dbReference type="SAM" id="Phobius"/>
    </source>
</evidence>
<keyword evidence="5 7" id="KW-1133">Transmembrane helix</keyword>
<keyword evidence="6 7" id="KW-0472">Membrane</keyword>
<feature type="domain" description="Phosphatidic acid phosphatase type 2/haloperoxidase" evidence="8">
    <location>
        <begin position="54"/>
        <end position="163"/>
    </location>
</feature>
<dbReference type="PANTHER" id="PTHR14969:SF62">
    <property type="entry name" value="DECAPRENYLPHOSPHORYL-5-PHOSPHORIBOSE PHOSPHATASE RV3807C-RELATED"/>
    <property type="match status" value="1"/>
</dbReference>
<dbReference type="AlphaFoldDB" id="A0A101KM20"/>
<accession>A0A101KM20</accession>
<evidence type="ECO:0000259" key="8">
    <source>
        <dbReference type="SMART" id="SM00014"/>
    </source>
</evidence>
<gene>
    <name evidence="9" type="ORF">AU467_33940</name>
</gene>
<evidence type="ECO:0000256" key="2">
    <source>
        <dbReference type="ARBA" id="ARBA00022475"/>
    </source>
</evidence>
<dbReference type="SUPFAM" id="SSF48317">
    <property type="entry name" value="Acid phosphatase/Vanadium-dependent haloperoxidase"/>
    <property type="match status" value="1"/>
</dbReference>
<evidence type="ECO:0000256" key="4">
    <source>
        <dbReference type="ARBA" id="ARBA00022801"/>
    </source>
</evidence>
<evidence type="ECO:0000256" key="3">
    <source>
        <dbReference type="ARBA" id="ARBA00022692"/>
    </source>
</evidence>
<feature type="transmembrane region" description="Helical" evidence="7">
    <location>
        <begin position="148"/>
        <end position="166"/>
    </location>
</feature>
<feature type="transmembrane region" description="Helical" evidence="7">
    <location>
        <begin position="55"/>
        <end position="77"/>
    </location>
</feature>
<sequence>MDASLTHWINSAAGVSPLLDRAMITISQIGVPLMVLAVALQWWSGTDRYHVRHACLSAGLSFLLGLGVNQIILLFVHRIRPYDAGVTHLLIAPSADWSFPSDHATASMAIVASFAMQALPRRTLALFAAALLICWSRLHIGIHYAGDVVGGVATGVAAALAVRLGYRENSRLDAFATRIL</sequence>
<dbReference type="OrthoDB" id="9801622at2"/>
<dbReference type="Pfam" id="PF01569">
    <property type="entry name" value="PAP2"/>
    <property type="match status" value="1"/>
</dbReference>
<dbReference type="InterPro" id="IPR000326">
    <property type="entry name" value="PAP2/HPO"/>
</dbReference>
<evidence type="ECO:0000256" key="5">
    <source>
        <dbReference type="ARBA" id="ARBA00022989"/>
    </source>
</evidence>
<keyword evidence="4" id="KW-0378">Hydrolase</keyword>
<comment type="caution">
    <text evidence="9">The sequence shown here is derived from an EMBL/GenBank/DDBJ whole genome shotgun (WGS) entry which is preliminary data.</text>
</comment>
<evidence type="ECO:0000256" key="1">
    <source>
        <dbReference type="ARBA" id="ARBA00004651"/>
    </source>
</evidence>
<dbReference type="GO" id="GO:0005886">
    <property type="term" value="C:plasma membrane"/>
    <property type="evidence" value="ECO:0007669"/>
    <property type="project" value="UniProtKB-SubCell"/>
</dbReference>
<evidence type="ECO:0000256" key="6">
    <source>
        <dbReference type="ARBA" id="ARBA00023136"/>
    </source>
</evidence>
<name>A0A101KM20_RHILI</name>
<dbReference type="InterPro" id="IPR036938">
    <property type="entry name" value="PAP2/HPO_sf"/>
</dbReference>
<keyword evidence="3 7" id="KW-0812">Transmembrane</keyword>
<dbReference type="GO" id="GO:0016787">
    <property type="term" value="F:hydrolase activity"/>
    <property type="evidence" value="ECO:0007669"/>
    <property type="project" value="UniProtKB-KW"/>
</dbReference>
<feature type="transmembrane region" description="Helical" evidence="7">
    <location>
        <begin position="22"/>
        <end position="43"/>
    </location>
</feature>
<dbReference type="Gene3D" id="1.20.144.10">
    <property type="entry name" value="Phosphatidic acid phosphatase type 2/haloperoxidase"/>
    <property type="match status" value="1"/>
</dbReference>
<evidence type="ECO:0000313" key="9">
    <source>
        <dbReference type="EMBL" id="KUM23349.1"/>
    </source>
</evidence>
<protein>
    <submittedName>
        <fullName evidence="9">Phosphoesterase</fullName>
    </submittedName>
</protein>
<evidence type="ECO:0000313" key="10">
    <source>
        <dbReference type="Proteomes" id="UP000053176"/>
    </source>
</evidence>
<proteinExistence type="predicted"/>
<dbReference type="EMBL" id="LPWA01000172">
    <property type="protein sequence ID" value="KUM23349.1"/>
    <property type="molecule type" value="Genomic_DNA"/>
</dbReference>
<comment type="subcellular location">
    <subcellularLocation>
        <location evidence="1">Cell membrane</location>
        <topology evidence="1">Multi-pass membrane protein</topology>
    </subcellularLocation>
</comment>
<keyword evidence="2" id="KW-1003">Cell membrane</keyword>
<organism evidence="9 10">
    <name type="scientific">Rhizobium loti</name>
    <name type="common">Mesorhizobium loti</name>
    <dbReference type="NCBI Taxonomy" id="381"/>
    <lineage>
        <taxon>Bacteria</taxon>
        <taxon>Pseudomonadati</taxon>
        <taxon>Pseudomonadota</taxon>
        <taxon>Alphaproteobacteria</taxon>
        <taxon>Hyphomicrobiales</taxon>
        <taxon>Phyllobacteriaceae</taxon>
        <taxon>Mesorhizobium</taxon>
    </lineage>
</organism>
<dbReference type="SMART" id="SM00014">
    <property type="entry name" value="acidPPc"/>
    <property type="match status" value="1"/>
</dbReference>
<dbReference type="Proteomes" id="UP000053176">
    <property type="component" value="Unassembled WGS sequence"/>
</dbReference>
<dbReference type="PANTHER" id="PTHR14969">
    <property type="entry name" value="SPHINGOSINE-1-PHOSPHATE PHOSPHOHYDROLASE"/>
    <property type="match status" value="1"/>
</dbReference>
<reference evidence="9 10" key="1">
    <citation type="submission" date="2015-12" db="EMBL/GenBank/DDBJ databases">
        <title>Draft genome sequence of Mesorhizobium sp. UFLA 01-765, a multitolerant efficient symbiont and plant-growth promoting strain isolated from Zn-mining soil using Leucaena leucocephala as a trap plant.</title>
        <authorList>
            <person name="Rangel W.M."/>
            <person name="Thijs S."/>
            <person name="Longatti S.M."/>
            <person name="Moreira F.M."/>
            <person name="Weyens N."/>
            <person name="Vangronsveld J."/>
            <person name="Van Hamme J.D."/>
            <person name="Bottos E.M."/>
            <person name="Rineau F."/>
        </authorList>
    </citation>
    <scope>NUCLEOTIDE SEQUENCE [LARGE SCALE GENOMIC DNA]</scope>
    <source>
        <strain evidence="9 10">UFLA 01-765</strain>
    </source>
</reference>